<comment type="caution">
    <text evidence="1">The sequence shown here is derived from an EMBL/GenBank/DDBJ whole genome shotgun (WGS) entry which is preliminary data.</text>
</comment>
<accession>A0AAV4SF79</accession>
<keyword evidence="2" id="KW-1185">Reference proteome</keyword>
<reference evidence="1 2" key="1">
    <citation type="submission" date="2021-06" db="EMBL/GenBank/DDBJ databases">
        <title>Caerostris extrusa draft genome.</title>
        <authorList>
            <person name="Kono N."/>
            <person name="Arakawa K."/>
        </authorList>
    </citation>
    <scope>NUCLEOTIDE SEQUENCE [LARGE SCALE GENOMIC DNA]</scope>
</reference>
<dbReference type="Proteomes" id="UP001054945">
    <property type="component" value="Unassembled WGS sequence"/>
</dbReference>
<evidence type="ECO:0000313" key="1">
    <source>
        <dbReference type="EMBL" id="GIY31629.1"/>
    </source>
</evidence>
<evidence type="ECO:0000313" key="2">
    <source>
        <dbReference type="Proteomes" id="UP001054945"/>
    </source>
</evidence>
<organism evidence="1 2">
    <name type="scientific">Caerostris extrusa</name>
    <name type="common">Bark spider</name>
    <name type="synonym">Caerostris bankana</name>
    <dbReference type="NCBI Taxonomy" id="172846"/>
    <lineage>
        <taxon>Eukaryota</taxon>
        <taxon>Metazoa</taxon>
        <taxon>Ecdysozoa</taxon>
        <taxon>Arthropoda</taxon>
        <taxon>Chelicerata</taxon>
        <taxon>Arachnida</taxon>
        <taxon>Araneae</taxon>
        <taxon>Araneomorphae</taxon>
        <taxon>Entelegynae</taxon>
        <taxon>Araneoidea</taxon>
        <taxon>Araneidae</taxon>
        <taxon>Caerostris</taxon>
    </lineage>
</organism>
<dbReference type="AlphaFoldDB" id="A0AAV4SF79"/>
<dbReference type="EMBL" id="BPLR01009400">
    <property type="protein sequence ID" value="GIY31629.1"/>
    <property type="molecule type" value="Genomic_DNA"/>
</dbReference>
<name>A0AAV4SF79_CAEEX</name>
<sequence>MIFIPQASSALLFHHPHHFARQLALYVFEKEEKTGALSSANLCFRDERECQIVRFQLKAKRDLLPCQV</sequence>
<protein>
    <submittedName>
        <fullName evidence="1">Uncharacterized protein</fullName>
    </submittedName>
</protein>
<proteinExistence type="predicted"/>
<gene>
    <name evidence="1" type="ORF">CEXT_134531</name>
</gene>